<dbReference type="PANTHER" id="PTHR47957">
    <property type="entry name" value="ATP-DEPENDENT HELICASE HRQ1"/>
    <property type="match status" value="1"/>
</dbReference>
<dbReference type="GO" id="GO:0004386">
    <property type="term" value="F:helicase activity"/>
    <property type="evidence" value="ECO:0007669"/>
    <property type="project" value="UniProtKB-KW"/>
</dbReference>
<dbReference type="Gene3D" id="3.40.50.300">
    <property type="entry name" value="P-loop containing nucleotide triphosphate hydrolases"/>
    <property type="match status" value="2"/>
</dbReference>
<evidence type="ECO:0000259" key="5">
    <source>
        <dbReference type="PROSITE" id="PS51194"/>
    </source>
</evidence>
<keyword evidence="1" id="KW-0547">Nucleotide-binding</keyword>
<feature type="coiled-coil region" evidence="3">
    <location>
        <begin position="1042"/>
        <end position="1069"/>
    </location>
</feature>
<dbReference type="InterPro" id="IPR014001">
    <property type="entry name" value="Helicase_ATP-bd"/>
</dbReference>
<dbReference type="Pfam" id="PF00271">
    <property type="entry name" value="Helicase_C"/>
    <property type="match status" value="1"/>
</dbReference>
<dbReference type="PROSITE" id="PS51192">
    <property type="entry name" value="HELICASE_ATP_BIND_1"/>
    <property type="match status" value="1"/>
</dbReference>
<dbReference type="Proteomes" id="UP001221909">
    <property type="component" value="Unassembled WGS sequence"/>
</dbReference>
<dbReference type="Pfam" id="PF09369">
    <property type="entry name" value="MZB"/>
    <property type="match status" value="1"/>
</dbReference>
<protein>
    <submittedName>
        <fullName evidence="6">DEAD/DEAH box helicase</fullName>
    </submittedName>
</protein>
<organism evidence="6 7">
    <name type="scientific">Mannheimia cairinae</name>
    <dbReference type="NCBI Taxonomy" id="3025936"/>
    <lineage>
        <taxon>Bacteria</taxon>
        <taxon>Pseudomonadati</taxon>
        <taxon>Pseudomonadota</taxon>
        <taxon>Gammaproteobacteria</taxon>
        <taxon>Pasteurellales</taxon>
        <taxon>Pasteurellaceae</taxon>
        <taxon>Mannheimia</taxon>
    </lineage>
</organism>
<dbReference type="InterPro" id="IPR011545">
    <property type="entry name" value="DEAD/DEAH_box_helicase_dom"/>
</dbReference>
<keyword evidence="6" id="KW-0378">Hydrolase</keyword>
<evidence type="ECO:0000259" key="4">
    <source>
        <dbReference type="PROSITE" id="PS51192"/>
    </source>
</evidence>
<gene>
    <name evidence="6" type="ORF">PTQ27_04870</name>
</gene>
<reference evidence="6 7" key="1">
    <citation type="submission" date="2023-02" db="EMBL/GenBank/DDBJ databases">
        <title>Mannheimia cairiniae sp. nov., a novel species of Mannheimia obtained from moscovy ducks (Cairina moschata) and reclassification of Mannheimia ovis as heterotypic synonym of Mannheimia pernigra.</title>
        <authorList>
            <person name="Christensen H."/>
        </authorList>
    </citation>
    <scope>NUCLEOTIDE SEQUENCE [LARGE SCALE GENOMIC DNA]</scope>
    <source>
        <strain evidence="6 7">AT1</strain>
    </source>
</reference>
<comment type="caution">
    <text evidence="6">The sequence shown here is derived from an EMBL/GenBank/DDBJ whole genome shotgun (WGS) entry which is preliminary data.</text>
</comment>
<dbReference type="PROSITE" id="PS51194">
    <property type="entry name" value="HELICASE_CTER"/>
    <property type="match status" value="1"/>
</dbReference>
<keyword evidence="2" id="KW-0067">ATP-binding</keyword>
<evidence type="ECO:0000256" key="3">
    <source>
        <dbReference type="SAM" id="Coils"/>
    </source>
</evidence>
<proteinExistence type="predicted"/>
<dbReference type="SUPFAM" id="SSF52540">
    <property type="entry name" value="P-loop containing nucleoside triphosphate hydrolases"/>
    <property type="match status" value="1"/>
</dbReference>
<dbReference type="EMBL" id="JAQSJE010000004">
    <property type="protein sequence ID" value="MDD0823806.1"/>
    <property type="molecule type" value="Genomic_DNA"/>
</dbReference>
<evidence type="ECO:0000313" key="6">
    <source>
        <dbReference type="EMBL" id="MDD0823806.1"/>
    </source>
</evidence>
<dbReference type="PANTHER" id="PTHR47957:SF3">
    <property type="entry name" value="ATP-DEPENDENT HELICASE HRQ1"/>
    <property type="match status" value="1"/>
</dbReference>
<evidence type="ECO:0000256" key="2">
    <source>
        <dbReference type="ARBA" id="ARBA00022840"/>
    </source>
</evidence>
<feature type="domain" description="Helicase C-terminal" evidence="5">
    <location>
        <begin position="998"/>
        <end position="1156"/>
    </location>
</feature>
<evidence type="ECO:0000313" key="7">
    <source>
        <dbReference type="Proteomes" id="UP001221909"/>
    </source>
</evidence>
<dbReference type="Pfam" id="PF00270">
    <property type="entry name" value="DEAD"/>
    <property type="match status" value="1"/>
</dbReference>
<sequence>MKPYFAALRNQANNKAKEATLSILGISYPPLRNYLSKQLSDNEPLVTEPVFEPMFAWEMHSQTMAHLVKENLLSEAVVNALDAQSNERYAFKKSWAPFKHQYKAWKDLLSDKPQSRIITSGTGSGKTECFMVPVLEDLYREMSQDNQPLVGVRALFLYPLNALISSQRERLQAWTEHFGNKIRFCLYNGNTEEFSDNVKDEQKRFPQTILSRELLRETPPPILVTNGTMLEHMLIRQVDAPILNKSKGKLRWIILDEAHTYIGSQAAELALQLRRVMNAFDVEAENIRFVATSATIAGSDAENQLKRYLSHLANISESQISVIGGSRQIPELSILPPKSLILEEIEQIESEQDVSKERFSALLSCPLAVKIRHFFAKRVRSVKEALSEFTELSEQELYRWLDLCTGTKEEENGEAFLKLRSHYFQRTLSGLWCCIDPNCCSKQDTLLKSSWSLGKVFTQQRAKCDCGAAVLELVFCEECNTPHLLATLQDDQLKQWTGKVEDEFALLDENDAENLEVPEQLELLPQEEILLSLNPNPTYYIPRQFDREGKSQDLKGGSIHYHQLNHDSLICSVCNHSGKGAYGKAMRRSLLGIPLYAMNLVPTLLEYCSEIEKDKLSKPSRGKRLITFTDSRQGTAKLTIKMQQDAERSRLRGLVVKKLKNSIELKTNLSPKLKSQIQGIDKITLRKQFNLLAETIFHWNKDEKKEVEDYLQNEGEIQPLAKPWKEMEAEIAKDIGLVMLEENHRLAPTVFDKTDGSIKLARLLLLREFSRRPKNRNNLETQGLVKLVYPALEKIKYTPNYWERYGLTLKDWQDFLKTSLDFYVRERIFVEIEQGLKRWIGIPMYEQRLISPTSQDDEQKGIRHWIQVKEGKTNQQRLISLLSAGTNLNPKNKKDTDILNEWLKAAWTELVQLQILTESDKKYRLDFGHQPQDNEHNVSLALMHKAYICPISNKLLDTTFKGFTPYLPSAFRELSKTPDFAEFKCEEIKLPALWEFKDSDDFLEALELTRQQIYENKDIQKLREQNLWTNINDSAVEGGIYYTVAEHSAQQNSKRLEEYEDEFKQGRKNVLNCSTTMEMGVDIGGIMAVIMNNVPPHPANYLQRAGRAGRSKESRAISFTLCKDNPHDQAVFANPKWAFSTPIPAPYVEFSSQKLVQRHLNAFLLGKFLLTLGITKERTRLTTEWFFEKIDSENSLSFAKKFQVWLLNKKNQDLYQNKIFRILRGTCLQSYSIKQIFAKAEQQMGYITKRWQSDFTYITEELRKANGHYQYSLTQEKKRLCDAYLLTTLAQKTFLPSYGFPTNIVELVTDNINQVKEQKEGKTKKVKSLPTRELPVAIREYAPGVDIALDGIVYRSVGITLNWQKIYEPNAKEAQQFDLAWRCPQCGESGYETGAEKYGKLQCSNCDCAIPMDYQKRTVQPTGFVVDFYQPISNNVAENHFLPIQNAWVIAKGDMKPLPYPELGFMRADSQGHVFYHNSGFGGKGYAVCMGCGRAESMTKDEEFPAKLNPTDPKSQHFSPKAVNIKDGERRAHCTGSILPNIHLGVSTYTDVFELILRSPENGYLNSSKADRAIATTLAVTLRRALTEQLGISINEIQYSIRPIILSGHQHSFALQLFDTVSGGAGFSSNAIHHIDSILEKMVNILNCDHHCDAYCSACLLENDSRFDVDKLNRQNALQWLGTLTNHLYLPPEYQNLIQNGKYSTLSLTEKLRDLVNQKISEIRFVLSENSNEWQLSFSQIRHQLLPLLSEDINIKFVLPQEKYNSEIQDYFAQLKQLDISFISSSVNNSIVYQARTEKGWITLATTDNQAKHLGENWLNTKDIVIYSYDEPLIVGDELIFERNLNSTNQIVLELSSELSEKPLNQFGRGLKILIEKQESKLQTLWESDEVINLYYRDRYLRNPIMILLLAEVLKSFSAKSKPTISVQSVFIENDNSLTPRLLKHDWKKLVDYKSVTQQYLTERVGLDVQMDIQSNNWNLPHSRSLTLTFKSGKKIQIFFDQGMGYWNIQVNKLFNFDFNRSIKEQVERLNTVRESAIIQNSNYQTLIAIKVIK</sequence>
<dbReference type="InterPro" id="IPR018973">
    <property type="entry name" value="MZB"/>
</dbReference>
<dbReference type="SMART" id="SM00487">
    <property type="entry name" value="DEXDc"/>
    <property type="match status" value="1"/>
</dbReference>
<evidence type="ECO:0000256" key="1">
    <source>
        <dbReference type="ARBA" id="ARBA00022741"/>
    </source>
</evidence>
<dbReference type="InterPro" id="IPR001650">
    <property type="entry name" value="Helicase_C-like"/>
</dbReference>
<accession>A0ABT5MQP0</accession>
<feature type="domain" description="Helicase ATP-binding" evidence="4">
    <location>
        <begin position="107"/>
        <end position="314"/>
    </location>
</feature>
<dbReference type="SMART" id="SM00490">
    <property type="entry name" value="HELICc"/>
    <property type="match status" value="1"/>
</dbReference>
<keyword evidence="7" id="KW-1185">Reference proteome</keyword>
<keyword evidence="6" id="KW-0347">Helicase</keyword>
<dbReference type="InterPro" id="IPR027417">
    <property type="entry name" value="P-loop_NTPase"/>
</dbReference>
<dbReference type="RefSeq" id="WP_273747667.1">
    <property type="nucleotide sequence ID" value="NZ_JAQSJE010000004.1"/>
</dbReference>
<keyword evidence="3" id="KW-0175">Coiled coil</keyword>
<name>A0ABT5MQP0_9PAST</name>